<name>A0A1M4N1Y5_9RHOB</name>
<dbReference type="AlphaFoldDB" id="A0A1M4N1Y5"/>
<dbReference type="Pfam" id="PF00300">
    <property type="entry name" value="His_Phos_1"/>
    <property type="match status" value="1"/>
</dbReference>
<evidence type="ECO:0000313" key="2">
    <source>
        <dbReference type="Proteomes" id="UP000184085"/>
    </source>
</evidence>
<accession>A0A1M4N1Y5</accession>
<dbReference type="SUPFAM" id="SSF53254">
    <property type="entry name" value="Phosphoglycerate mutase-like"/>
    <property type="match status" value="1"/>
</dbReference>
<dbReference type="SMART" id="SM00855">
    <property type="entry name" value="PGAM"/>
    <property type="match status" value="1"/>
</dbReference>
<sequence>MSRLYLVRHGPTHVKRLIGWTDVPADLSDTAALTRLSNALPEGAVVVSSDLLRARSTGDAIAAARERLPHRHELREIHMGDWEDRTWQDVDAAYGSALRQYYEQPGDAAPPNGESWNALSTRVWETILELSSQHPALVIVAHMGPILSLVQRAKGIDAYAALGHQIDPLSLTTFDLSQGGLALEGLNQLP</sequence>
<evidence type="ECO:0008006" key="3">
    <source>
        <dbReference type="Google" id="ProtNLM"/>
    </source>
</evidence>
<dbReference type="GO" id="GO:0005737">
    <property type="term" value="C:cytoplasm"/>
    <property type="evidence" value="ECO:0007669"/>
    <property type="project" value="TreeGrafter"/>
</dbReference>
<dbReference type="InterPro" id="IPR029033">
    <property type="entry name" value="His_PPase_superfam"/>
</dbReference>
<reference evidence="2" key="1">
    <citation type="submission" date="2016-09" db="EMBL/GenBank/DDBJ databases">
        <authorList>
            <person name="Wibberg D."/>
        </authorList>
    </citation>
    <scope>NUCLEOTIDE SEQUENCE [LARGE SCALE GENOMIC DNA]</scope>
</reference>
<dbReference type="InterPro" id="IPR050275">
    <property type="entry name" value="PGM_Phosphatase"/>
</dbReference>
<dbReference type="RefSeq" id="WP_072707790.1">
    <property type="nucleotide sequence ID" value="NZ_FMJB01000061.1"/>
</dbReference>
<dbReference type="PANTHER" id="PTHR48100:SF1">
    <property type="entry name" value="HISTIDINE PHOSPHATASE FAMILY PROTEIN-RELATED"/>
    <property type="match status" value="1"/>
</dbReference>
<keyword evidence="2" id="KW-1185">Reference proteome</keyword>
<proteinExistence type="predicted"/>
<dbReference type="Proteomes" id="UP000184085">
    <property type="component" value="Unassembled WGS sequence"/>
</dbReference>
<evidence type="ECO:0000313" key="1">
    <source>
        <dbReference type="EMBL" id="SCM68823.1"/>
    </source>
</evidence>
<gene>
    <name evidence="1" type="ORF">KARMA_3053</name>
</gene>
<dbReference type="Gene3D" id="3.40.50.1240">
    <property type="entry name" value="Phosphoglycerate mutase-like"/>
    <property type="match status" value="1"/>
</dbReference>
<dbReference type="CDD" id="cd07067">
    <property type="entry name" value="HP_PGM_like"/>
    <property type="match status" value="1"/>
</dbReference>
<dbReference type="InterPro" id="IPR013078">
    <property type="entry name" value="His_Pase_superF_clade-1"/>
</dbReference>
<organism evidence="1 2">
    <name type="scientific">Donghicola eburneus</name>
    <dbReference type="NCBI Taxonomy" id="393278"/>
    <lineage>
        <taxon>Bacteria</taxon>
        <taxon>Pseudomonadati</taxon>
        <taxon>Pseudomonadota</taxon>
        <taxon>Alphaproteobacteria</taxon>
        <taxon>Rhodobacterales</taxon>
        <taxon>Roseobacteraceae</taxon>
        <taxon>Donghicola</taxon>
    </lineage>
</organism>
<dbReference type="PANTHER" id="PTHR48100">
    <property type="entry name" value="BROAD-SPECIFICITY PHOSPHATASE YOR283W-RELATED"/>
    <property type="match status" value="1"/>
</dbReference>
<dbReference type="EMBL" id="FMJB01000061">
    <property type="protein sequence ID" value="SCM68823.1"/>
    <property type="molecule type" value="Genomic_DNA"/>
</dbReference>
<dbReference type="GO" id="GO:0016791">
    <property type="term" value="F:phosphatase activity"/>
    <property type="evidence" value="ECO:0007669"/>
    <property type="project" value="TreeGrafter"/>
</dbReference>
<protein>
    <recommendedName>
        <fullName evidence="3">Phosphoglycerate mutase</fullName>
    </recommendedName>
</protein>